<feature type="region of interest" description="Disordered" evidence="2">
    <location>
        <begin position="1256"/>
        <end position="1276"/>
    </location>
</feature>
<dbReference type="InterPro" id="IPR036910">
    <property type="entry name" value="HMG_box_dom_sf"/>
</dbReference>
<gene>
    <name evidence="6" type="ORF">PGLA2088_LOCUS18816</name>
</gene>
<feature type="DNA-binding region" description="HMG box" evidence="1">
    <location>
        <begin position="2880"/>
        <end position="2952"/>
    </location>
</feature>
<accession>A0A813J5W0</accession>
<dbReference type="CDD" id="cd01763">
    <property type="entry name" value="Ubl_SUMO_like"/>
    <property type="match status" value="10"/>
</dbReference>
<feature type="region of interest" description="Disordered" evidence="2">
    <location>
        <begin position="1822"/>
        <end position="1850"/>
    </location>
</feature>
<feature type="region of interest" description="Disordered" evidence="2">
    <location>
        <begin position="442"/>
        <end position="461"/>
    </location>
</feature>
<feature type="non-terminal residue" evidence="6">
    <location>
        <position position="3151"/>
    </location>
</feature>
<feature type="region of interest" description="Disordered" evidence="2">
    <location>
        <begin position="953"/>
        <end position="978"/>
    </location>
</feature>
<dbReference type="GO" id="GO:0003677">
    <property type="term" value="F:DNA binding"/>
    <property type="evidence" value="ECO:0007669"/>
    <property type="project" value="UniProtKB-UniRule"/>
</dbReference>
<dbReference type="SUPFAM" id="SSF54236">
    <property type="entry name" value="Ubiquitin-like"/>
    <property type="match status" value="6"/>
</dbReference>
<evidence type="ECO:0000256" key="2">
    <source>
        <dbReference type="SAM" id="MobiDB-lite"/>
    </source>
</evidence>
<dbReference type="PROSITE" id="PS00636">
    <property type="entry name" value="DNAJ_1"/>
    <property type="match status" value="1"/>
</dbReference>
<keyword evidence="3" id="KW-0472">Membrane</keyword>
<proteinExistence type="predicted"/>
<feature type="compositionally biased region" description="Basic residues" evidence="2">
    <location>
        <begin position="2981"/>
        <end position="2993"/>
    </location>
</feature>
<feature type="transmembrane region" description="Helical" evidence="3">
    <location>
        <begin position="109"/>
        <end position="127"/>
    </location>
</feature>
<evidence type="ECO:0000259" key="4">
    <source>
        <dbReference type="PROSITE" id="PS50076"/>
    </source>
</evidence>
<feature type="transmembrane region" description="Helical" evidence="3">
    <location>
        <begin position="139"/>
        <end position="158"/>
    </location>
</feature>
<name>A0A813J5W0_POLGL</name>
<feature type="compositionally biased region" description="Basic and acidic residues" evidence="2">
    <location>
        <begin position="2940"/>
        <end position="2956"/>
    </location>
</feature>
<feature type="compositionally biased region" description="Acidic residues" evidence="2">
    <location>
        <begin position="452"/>
        <end position="461"/>
    </location>
</feature>
<dbReference type="PRINTS" id="PR00625">
    <property type="entry name" value="JDOMAIN"/>
</dbReference>
<evidence type="ECO:0000256" key="3">
    <source>
        <dbReference type="SAM" id="Phobius"/>
    </source>
</evidence>
<evidence type="ECO:0008006" key="8">
    <source>
        <dbReference type="Google" id="ProtNLM"/>
    </source>
</evidence>
<dbReference type="InterPro" id="IPR036869">
    <property type="entry name" value="J_dom_sf"/>
</dbReference>
<feature type="compositionally biased region" description="Acidic residues" evidence="2">
    <location>
        <begin position="2999"/>
        <end position="3018"/>
    </location>
</feature>
<keyword evidence="1" id="KW-0539">Nucleus</keyword>
<feature type="DNA-binding region" description="HMG box" evidence="1">
    <location>
        <begin position="2670"/>
        <end position="2740"/>
    </location>
</feature>
<evidence type="ECO:0000313" key="6">
    <source>
        <dbReference type="EMBL" id="CAE8674102.1"/>
    </source>
</evidence>
<dbReference type="InterPro" id="IPR001623">
    <property type="entry name" value="DnaJ_domain"/>
</dbReference>
<reference evidence="6" key="1">
    <citation type="submission" date="2021-02" db="EMBL/GenBank/DDBJ databases">
        <authorList>
            <person name="Dougan E. K."/>
            <person name="Rhodes N."/>
            <person name="Thang M."/>
            <person name="Chan C."/>
        </authorList>
    </citation>
    <scope>NUCLEOTIDE SEQUENCE</scope>
</reference>
<feature type="region of interest" description="Disordered" evidence="2">
    <location>
        <begin position="616"/>
        <end position="638"/>
    </location>
</feature>
<feature type="region of interest" description="Disordered" evidence="2">
    <location>
        <begin position="3125"/>
        <end position="3151"/>
    </location>
</feature>
<dbReference type="SMART" id="SM00398">
    <property type="entry name" value="HMG"/>
    <property type="match status" value="2"/>
</dbReference>
<feature type="domain" description="J" evidence="4">
    <location>
        <begin position="376"/>
        <end position="442"/>
    </location>
</feature>
<organism evidence="6 7">
    <name type="scientific">Polarella glacialis</name>
    <name type="common">Dinoflagellate</name>
    <dbReference type="NCBI Taxonomy" id="89957"/>
    <lineage>
        <taxon>Eukaryota</taxon>
        <taxon>Sar</taxon>
        <taxon>Alveolata</taxon>
        <taxon>Dinophyceae</taxon>
        <taxon>Suessiales</taxon>
        <taxon>Suessiaceae</taxon>
        <taxon>Polarella</taxon>
    </lineage>
</organism>
<dbReference type="SMART" id="SM00271">
    <property type="entry name" value="DnaJ"/>
    <property type="match status" value="1"/>
</dbReference>
<feature type="compositionally biased region" description="Low complexity" evidence="2">
    <location>
        <begin position="2646"/>
        <end position="2658"/>
    </location>
</feature>
<feature type="region of interest" description="Disordered" evidence="2">
    <location>
        <begin position="2619"/>
        <end position="2670"/>
    </location>
</feature>
<feature type="compositionally biased region" description="Low complexity" evidence="2">
    <location>
        <begin position="2861"/>
        <end position="2874"/>
    </location>
</feature>
<dbReference type="CDD" id="cd00084">
    <property type="entry name" value="HMG-box_SF"/>
    <property type="match status" value="2"/>
</dbReference>
<comment type="caution">
    <text evidence="6">The sequence shown here is derived from an EMBL/GenBank/DDBJ whole genome shotgun (WGS) entry which is preliminary data.</text>
</comment>
<feature type="region of interest" description="Disordered" evidence="2">
    <location>
        <begin position="2940"/>
        <end position="3100"/>
    </location>
</feature>
<dbReference type="Proteomes" id="UP000626109">
    <property type="component" value="Unassembled WGS sequence"/>
</dbReference>
<evidence type="ECO:0000259" key="5">
    <source>
        <dbReference type="PROSITE" id="PS50118"/>
    </source>
</evidence>
<keyword evidence="3" id="KW-1133">Transmembrane helix</keyword>
<dbReference type="Pfam" id="PF00505">
    <property type="entry name" value="HMG_box"/>
    <property type="match status" value="2"/>
</dbReference>
<dbReference type="PROSITE" id="PS50076">
    <property type="entry name" value="DNAJ_2"/>
    <property type="match status" value="1"/>
</dbReference>
<dbReference type="InterPro" id="IPR018253">
    <property type="entry name" value="DnaJ_domain_CS"/>
</dbReference>
<dbReference type="SUPFAM" id="SSF46565">
    <property type="entry name" value="Chaperone J-domain"/>
    <property type="match status" value="1"/>
</dbReference>
<dbReference type="EMBL" id="CAJNNW010024756">
    <property type="protein sequence ID" value="CAE8674102.1"/>
    <property type="molecule type" value="Genomic_DNA"/>
</dbReference>
<feature type="domain" description="HMG box" evidence="5">
    <location>
        <begin position="2670"/>
        <end position="2740"/>
    </location>
</feature>
<dbReference type="Gene3D" id="3.10.20.90">
    <property type="entry name" value="Phosphatidylinositol 3-kinase Catalytic Subunit, Chain A, domain 1"/>
    <property type="match status" value="12"/>
</dbReference>
<dbReference type="PANTHER" id="PTHR10562">
    <property type="entry name" value="SMALL UBIQUITIN-RELATED MODIFIER"/>
    <property type="match status" value="1"/>
</dbReference>
<dbReference type="SUPFAM" id="SSF47095">
    <property type="entry name" value="HMG-box"/>
    <property type="match status" value="2"/>
</dbReference>
<feature type="region of interest" description="Disordered" evidence="2">
    <location>
        <begin position="2839"/>
        <end position="2885"/>
    </location>
</feature>
<keyword evidence="3" id="KW-0812">Transmembrane</keyword>
<dbReference type="InterPro" id="IPR009071">
    <property type="entry name" value="HMG_box_dom"/>
</dbReference>
<feature type="region of interest" description="Disordered" evidence="2">
    <location>
        <begin position="1"/>
        <end position="20"/>
    </location>
</feature>
<feature type="region of interest" description="Disordered" evidence="2">
    <location>
        <begin position="1573"/>
        <end position="1622"/>
    </location>
</feature>
<feature type="compositionally biased region" description="Low complexity" evidence="2">
    <location>
        <begin position="1831"/>
        <end position="1844"/>
    </location>
</feature>
<keyword evidence="1" id="KW-0238">DNA-binding</keyword>
<dbReference type="PROSITE" id="PS50118">
    <property type="entry name" value="HMG_BOX_2"/>
    <property type="match status" value="2"/>
</dbReference>
<dbReference type="Pfam" id="PF00226">
    <property type="entry name" value="DnaJ"/>
    <property type="match status" value="1"/>
</dbReference>
<feature type="compositionally biased region" description="Low complexity" evidence="2">
    <location>
        <begin position="1584"/>
        <end position="1594"/>
    </location>
</feature>
<feature type="compositionally biased region" description="Low complexity" evidence="2">
    <location>
        <begin position="3068"/>
        <end position="3088"/>
    </location>
</feature>
<dbReference type="CDD" id="cd06257">
    <property type="entry name" value="DnaJ"/>
    <property type="match status" value="1"/>
</dbReference>
<sequence length="3151" mass="335818">MEMERSLGEPLSQKHASQNGSRLPVLASDILATSSSSSLAMDWAPGSLSTQSIGTIRCAATVGGISTGVTLDSARTLPPRVFEVWQQLGGRNRFFCDGRCMTGPIIDRWYNLCAWSSILIPSGLFFFKCSGYLWENVSMWLPVLTGLLLLSTIFFLLLTSCTDPGILPRRELRVAVPGLEEEVVASVGTSCPISVDPVTSELVCELTEQQQVQGFRWCTTCMVVRPPSIAMVIGLAFYVSDYTESSHGLPRLAGLPRFSAGTALWWPVHHCVHTCEVLRSFMPDLASAFPRPSCDDQPGQGVVYRYSFVNGQASQCLVWKLRFHLKFSHNLYALFFHCLSVIESLDARFAAAFSCHFRAVACPVLRKMAAAAESQDYYQVLGVPREASVDDVKKAYRTGALRWHPDENAGDEETAGTMFRMIAEAYSVLSNPEKRSVYDRHGRAGLERSDGEEGSEAADNEAEGFRQGGFEGASVDPFAVFQDFFAGERDPFAEMDAVFADKTLNFSATSDGFGFGFDDDFFGSSPHATAGTSSPPTSKDSTAAASSLHSGTKACQSAALSVNVGAEVAAKATAKAKAKNKAEATDSQAQAVDDNRERLLTYSSWAKQLLQDVSAETGQPAGGQAPQPAWKNQRSSVITSEAQRRSLLARKASRKEAISVKLAVSVRIETHADSLFCRSATSVSSVDTRKCRFDLGTPAAATKTGSLRQATTALLKAMQKSAGDDGETGGAQVDLGGVLAGLAGTTRSWLGSNQAIPTSTTRESTKTQYINGRTNSELQAKMDEFVHSEGMSLVSTLSAGFTMASVFEHVRLLCSSAAEKVSPLAALPSFGGSNFEVCSAGSHLAVVTAMASSVGEELGLGQDQGGGSSSSTAGPRRLLVQVLPDGWPPEATSGPRASKHLFWLRAEASGQKLVAAWCLEQGVSPESVRFAGPDGCELASSGSLLAARDLAPSDATAEGGGAPQSSDGFAPDVKLTVGPGPGPEAAQSWSALIARAVSAEQPELVGLCLVRVVAKCSDGESTLRFRVAPHAPLGKLMATWCRRQGLSRTAVRFATADGRELNAEDAVAKVQGPSPQTFEILAHPVVGDAALASQQLGQAAVAAAQTAAESTSTARPAGAAGRQDRVQVRIAAEGLLRSQLPAAKTPSPVQVPQGGGLSFWTKLVAPLGKVLAAWCKHHGFQSDDVFVAANGREVLADETAASRGWAPGSQVIFSAVRRSDSAAIERVLATQSSAAPAPAVQEASSAAFRPAGVAEKASSRAVGPEGSGPPVQADPADGRTLIRVLDGRAAGASCKDAEFRMRPSTSFERMMMAWCQGAGLPMTSVRFELLAGQGLAAGDLQRTDTPGGRGWWPGKGELRVRAILLAPFAADAAEGKPVQVQAEERTVQPVPTSKLDVKVVAQSAEFESVAVDFKMGLTTTFHKMMKAWCDHNSLPMDAASFELEGKTLAAEDSFASLGFHKLAGSPVVIHAFQIQSTTDSPQENKTTTGSVDCDKIQVKVVADGGDGDGPNVVDFKMKLDTLFEKMMKAWCKHHQVELSEVVFEIEGRELRPEDSPGTCGWTLSKGTLMVQARPREATDPVQETAPADTTAADTKPSVQTPDSASAAPKADSKHSGPSEKVNVQVVADDDGGLNTVDFKMKLATPFDKMMKAWCKHNGVELSEAIFEIEGRELLPDDCPDSLGWTVSKGTLVVQARPREVGDPAQEAQMLGPTASDSTISCLGEADTQPGVPLLPSPQVSGSDDKLEVHVVSWGEDGQNMIDFKMKVDTPFDNVIQAWCEHHEITQSEAIFAIEGCELHPGETPTSCGWTLSKGTLVVQARPREATDPDQETAPADTTAAAPTDSKNSDVSETVNVQVVADGDDGENVVDFNMKLTTPFDKMMKAWCKHNGVELSEAIFEIGERELQPDDCPDSLGWTLSKGTLVVQARPREDQETAPADTTVADSIGAGSCEADTKPSMQTPVLASAVPATDSKNSVLIEKVSVQVVADGDEGQNVVDFSMKLTTPFDKMMKAWCKHSNVELSEAIFKIEGRELQPDDCPDSLGWTVSKGTLVVQARPREVGDQGQKTAPADATEVDSMLSLGAGSDWADTKRSLQTIGSGSAAAATDSLASNISEKLHVQVVADGDEGQHVLDFRMSLDTQFDKMMKAWSKHNGVELSEVIFEIEGRELQPEDSPSTCGWSLSKGTLVLQAGPREALDPDQETAPADTTAADSISVCSEQVPGPMPSAASKAVGNDAKAPPGAVEKIDVRIVADGVEGQNVTNIKMKPNTPFDKMMSAWCKQYDIPRSSARFVLQVQVDGAMEAASSEAAEPRELLAEDSPASCGWTSAAQGQLLVRAIPKNHQESPAEVPVEGPFPAGGQVADEASGQVQQAAEAAAAASETHVGLPARAGSTASVEMSLPDAVASDTASAVMPSKIAEEERKVLVEVHAEGDDGVNVLSFKMKMDSTLEKMMKAWSKHHHITMEEVRFVFQDTDLQPGQTPLMLGWQPIGEGQSEGGAAITLHALPRARPVMQDSEDLPNEVAQVEEPQPEQSPPPAASIDVSVVADGQNGQNTLQFKMKLMTPFGKMMARWCSHHGVSQDQASFWAGDRELSAEQTPASLGWDSRLGEEMTIRAQPKKTTQQTSGGGGGGSPQSSKRRRSSGPSAQPQAQSGSEPLIPATGKKKPKTALNAYTAFQKQRRAELVQFRPELEGQFAEQQKQLSAEWKALPEEARKPFQEEAEMDRKRFESEVQDQASQLPSVVAPEASQDLKVPVLVLAHGADGLTELRFQIRRSTPLSKVMKAWCDQHEMTVDEAAFLAGDMLLVLEDTPASIGHQAQSGSGELVLHAVPRDSPEVAEAAKRPRPAPATEKPQKTPSSAAPAADDSPAAPSSPPPKRPASSYFLFMASRRSSLLEARPELKGAGQFGELARLLAAEWKEMGDQDKKTYEEQAEVLRQRYVPEKAAYEERHPKTPRKRASQSKAQTGRPSAADGARKSKRKRATSRRKSAGGGGSEDDEDEAAASDAESEDEIELAPIDSGASLRRSTRIRESPFGAVAGVASTVIHHPPPSTYAARKRRASDAGEAPAPAADSAGVAPAEGAALPPDPASAPVAKARLVPDHMNFREYLKFDREQEQLRAQAREARQKRKLVNGESSDEELQLAMA</sequence>
<feature type="compositionally biased region" description="Basic and acidic residues" evidence="2">
    <location>
        <begin position="442"/>
        <end position="451"/>
    </location>
</feature>
<dbReference type="InterPro" id="IPR029071">
    <property type="entry name" value="Ubiquitin-like_domsf"/>
</dbReference>
<feature type="region of interest" description="Disordered" evidence="2">
    <location>
        <begin position="2520"/>
        <end position="2543"/>
    </location>
</feature>
<evidence type="ECO:0000256" key="1">
    <source>
        <dbReference type="PROSITE-ProRule" id="PRU00267"/>
    </source>
</evidence>
<dbReference type="GO" id="GO:0005634">
    <property type="term" value="C:nucleus"/>
    <property type="evidence" value="ECO:0007669"/>
    <property type="project" value="UniProtKB-UniRule"/>
</dbReference>
<feature type="compositionally biased region" description="Acidic residues" evidence="2">
    <location>
        <begin position="3141"/>
        <end position="3151"/>
    </location>
</feature>
<feature type="domain" description="HMG box" evidence="5">
    <location>
        <begin position="2880"/>
        <end position="2952"/>
    </location>
</feature>
<feature type="compositionally biased region" description="Low complexity" evidence="2">
    <location>
        <begin position="618"/>
        <end position="629"/>
    </location>
</feature>
<dbReference type="Gene3D" id="1.10.30.10">
    <property type="entry name" value="High mobility group box domain"/>
    <property type="match status" value="2"/>
</dbReference>
<evidence type="ECO:0000313" key="7">
    <source>
        <dbReference type="Proteomes" id="UP000626109"/>
    </source>
</evidence>
<feature type="region of interest" description="Disordered" evidence="2">
    <location>
        <begin position="1930"/>
        <end position="1958"/>
    </location>
</feature>
<protein>
    <recommendedName>
        <fullName evidence="8">J domain-containing protein</fullName>
    </recommendedName>
</protein>
<dbReference type="Gene3D" id="1.10.287.110">
    <property type="entry name" value="DnaJ domain"/>
    <property type="match status" value="1"/>
</dbReference>